<dbReference type="PANTHER" id="PTHR43685">
    <property type="entry name" value="GLYCOSYLTRANSFERASE"/>
    <property type="match status" value="1"/>
</dbReference>
<dbReference type="InterPro" id="IPR001173">
    <property type="entry name" value="Glyco_trans_2-like"/>
</dbReference>
<dbReference type="EMBL" id="CYXX01000001">
    <property type="protein sequence ID" value="CUM72123.1"/>
    <property type="molecule type" value="Genomic_DNA"/>
</dbReference>
<dbReference type="GO" id="GO:0050501">
    <property type="term" value="F:hyaluronan synthase activity"/>
    <property type="evidence" value="ECO:0007669"/>
    <property type="project" value="UniProtKB-EC"/>
</dbReference>
<dbReference type="PANTHER" id="PTHR43685:SF5">
    <property type="entry name" value="GLYCOSYLTRANSFERASE EPSE-RELATED"/>
    <property type="match status" value="1"/>
</dbReference>
<gene>
    <name evidence="7" type="primary">hyaD_2</name>
    <name evidence="7" type="ORF">ERS852444_00173</name>
</gene>
<feature type="transmembrane region" description="Helical" evidence="5">
    <location>
        <begin position="240"/>
        <end position="266"/>
    </location>
</feature>
<evidence type="ECO:0000259" key="6">
    <source>
        <dbReference type="Pfam" id="PF00535"/>
    </source>
</evidence>
<evidence type="ECO:0000313" key="8">
    <source>
        <dbReference type="Proteomes" id="UP000095453"/>
    </source>
</evidence>
<dbReference type="AlphaFoldDB" id="A0A173R2K5"/>
<dbReference type="EC" id="2.4.1.212" evidence="7"/>
<protein>
    <submittedName>
        <fullName evidence="7">Hyaluronan synthase</fullName>
        <ecNumber evidence="7">2.4.1.212</ecNumber>
    </submittedName>
</protein>
<evidence type="ECO:0000313" key="7">
    <source>
        <dbReference type="EMBL" id="CUM72123.1"/>
    </source>
</evidence>
<reference evidence="7 8" key="1">
    <citation type="submission" date="2015-09" db="EMBL/GenBank/DDBJ databases">
        <authorList>
            <consortium name="Pathogen Informatics"/>
        </authorList>
    </citation>
    <scope>NUCLEOTIDE SEQUENCE [LARGE SCALE GENOMIC DNA]</scope>
    <source>
        <strain evidence="7 8">2789STDY5608887</strain>
    </source>
</reference>
<dbReference type="InterPro" id="IPR050834">
    <property type="entry name" value="Glycosyltransf_2"/>
</dbReference>
<name>A0A173R2K5_9FIRM</name>
<dbReference type="RefSeq" id="WP_070102870.1">
    <property type="nucleotide sequence ID" value="NZ_CATWND010000002.1"/>
</dbReference>
<sequence>MGAEFEKQVSVIMGVYNQWNREALQKAVKSILNQTLTDFEFIIYDDGSDPEVAGYIRELEKLDERIVLIGKEENHGLAFSLNMCIGAAKGKYIARMDADDIALPERLQVQYDFMEQHKEYAWCGCNTRLFDENGVWGERKMPELPSDKDYLPFSPFIHPTVMYRRKLFEKNEGYHVSPETLRCEDYEIFMRLHQLGYQGYNIQQYLFAYREDKQSFQKRRFHFRINEAKLRYRNFKAMHLLFPLGWLYVIRPVVGGLIPPGIVALLKRGETWWKSKKEQMPENARLEYSSYESDRPQRTETTIL</sequence>
<evidence type="ECO:0000256" key="5">
    <source>
        <dbReference type="SAM" id="Phobius"/>
    </source>
</evidence>
<dbReference type="InterPro" id="IPR029044">
    <property type="entry name" value="Nucleotide-diphossugar_trans"/>
</dbReference>
<feature type="domain" description="Glycosyltransferase 2-like" evidence="6">
    <location>
        <begin position="10"/>
        <end position="170"/>
    </location>
</feature>
<evidence type="ECO:0000256" key="2">
    <source>
        <dbReference type="ARBA" id="ARBA00022676"/>
    </source>
</evidence>
<keyword evidence="5" id="KW-0472">Membrane</keyword>
<keyword evidence="5" id="KW-1133">Transmembrane helix</keyword>
<evidence type="ECO:0000256" key="3">
    <source>
        <dbReference type="ARBA" id="ARBA00022679"/>
    </source>
</evidence>
<dbReference type="Pfam" id="PF00535">
    <property type="entry name" value="Glycos_transf_2"/>
    <property type="match status" value="1"/>
</dbReference>
<feature type="region of interest" description="Disordered" evidence="4">
    <location>
        <begin position="285"/>
        <end position="304"/>
    </location>
</feature>
<evidence type="ECO:0000256" key="1">
    <source>
        <dbReference type="ARBA" id="ARBA00006739"/>
    </source>
</evidence>
<dbReference type="SUPFAM" id="SSF53448">
    <property type="entry name" value="Nucleotide-diphospho-sugar transferases"/>
    <property type="match status" value="1"/>
</dbReference>
<dbReference type="Proteomes" id="UP000095453">
    <property type="component" value="Unassembled WGS sequence"/>
</dbReference>
<organism evidence="7 8">
    <name type="scientific">Roseburia inulinivorans</name>
    <dbReference type="NCBI Taxonomy" id="360807"/>
    <lineage>
        <taxon>Bacteria</taxon>
        <taxon>Bacillati</taxon>
        <taxon>Bacillota</taxon>
        <taxon>Clostridia</taxon>
        <taxon>Lachnospirales</taxon>
        <taxon>Lachnospiraceae</taxon>
        <taxon>Roseburia</taxon>
    </lineage>
</organism>
<comment type="similarity">
    <text evidence="1">Belongs to the glycosyltransferase 2 family.</text>
</comment>
<keyword evidence="3 7" id="KW-0808">Transferase</keyword>
<evidence type="ECO:0000256" key="4">
    <source>
        <dbReference type="SAM" id="MobiDB-lite"/>
    </source>
</evidence>
<keyword evidence="5" id="KW-0812">Transmembrane</keyword>
<proteinExistence type="inferred from homology"/>
<accession>A0A173R2K5</accession>
<keyword evidence="2 7" id="KW-0328">Glycosyltransferase</keyword>
<dbReference type="Gene3D" id="3.90.550.10">
    <property type="entry name" value="Spore Coat Polysaccharide Biosynthesis Protein SpsA, Chain A"/>
    <property type="match status" value="1"/>
</dbReference>